<dbReference type="PROSITE" id="PS52035">
    <property type="entry name" value="PEPTIDASE_M14"/>
    <property type="match status" value="1"/>
</dbReference>
<reference evidence="4" key="1">
    <citation type="submission" date="2020-11" db="EMBL/GenBank/DDBJ databases">
        <authorList>
            <person name="Tran Van P."/>
        </authorList>
    </citation>
    <scope>NUCLEOTIDE SEQUENCE</scope>
</reference>
<organism evidence="4">
    <name type="scientific">Timema monikensis</name>
    <dbReference type="NCBI Taxonomy" id="170555"/>
    <lineage>
        <taxon>Eukaryota</taxon>
        <taxon>Metazoa</taxon>
        <taxon>Ecdysozoa</taxon>
        <taxon>Arthropoda</taxon>
        <taxon>Hexapoda</taxon>
        <taxon>Insecta</taxon>
        <taxon>Pterygota</taxon>
        <taxon>Neoptera</taxon>
        <taxon>Polyneoptera</taxon>
        <taxon>Phasmatodea</taxon>
        <taxon>Timematodea</taxon>
        <taxon>Timematoidea</taxon>
        <taxon>Timematidae</taxon>
        <taxon>Timema</taxon>
    </lineage>
</organism>
<dbReference type="GO" id="GO:0008270">
    <property type="term" value="F:zinc ion binding"/>
    <property type="evidence" value="ECO:0007669"/>
    <property type="project" value="InterPro"/>
</dbReference>
<comment type="similarity">
    <text evidence="1 2">Belongs to the peptidase M14 family.</text>
</comment>
<dbReference type="GO" id="GO:0004181">
    <property type="term" value="F:metallocarboxypeptidase activity"/>
    <property type="evidence" value="ECO:0007669"/>
    <property type="project" value="InterPro"/>
</dbReference>
<evidence type="ECO:0000256" key="2">
    <source>
        <dbReference type="PROSITE-ProRule" id="PRU01379"/>
    </source>
</evidence>
<evidence type="ECO:0000259" key="3">
    <source>
        <dbReference type="PROSITE" id="PS52035"/>
    </source>
</evidence>
<dbReference type="Gene3D" id="3.40.630.10">
    <property type="entry name" value="Zn peptidases"/>
    <property type="match status" value="1"/>
</dbReference>
<dbReference type="AlphaFoldDB" id="A0A7R9HKL0"/>
<sequence length="85" mass="9055">MPRKCPPELQATPLAAPLMFSVNAAAGGSDDWVKAIGGVDYAYTLELPGGGNSGFDLPASQIFRTVSTFFPAIRVMGEYIRDNFA</sequence>
<proteinExistence type="inferred from homology"/>
<dbReference type="InterPro" id="IPR000834">
    <property type="entry name" value="Peptidase_M14"/>
</dbReference>
<dbReference type="EMBL" id="OB793028">
    <property type="protein sequence ID" value="CAD7425780.1"/>
    <property type="molecule type" value="Genomic_DNA"/>
</dbReference>
<feature type="domain" description="Peptidase M14" evidence="3">
    <location>
        <begin position="1"/>
        <end position="80"/>
    </location>
</feature>
<gene>
    <name evidence="4" type="ORF">TMSB3V08_LOCUS2684</name>
</gene>
<protein>
    <recommendedName>
        <fullName evidence="3">Peptidase M14 domain-containing protein</fullName>
    </recommendedName>
</protein>
<name>A0A7R9HKL0_9NEOP</name>
<dbReference type="Pfam" id="PF00246">
    <property type="entry name" value="Peptidase_M14"/>
    <property type="match status" value="1"/>
</dbReference>
<dbReference type="GO" id="GO:0006508">
    <property type="term" value="P:proteolysis"/>
    <property type="evidence" value="ECO:0007669"/>
    <property type="project" value="InterPro"/>
</dbReference>
<feature type="active site" description="Proton donor/acceptor" evidence="2">
    <location>
        <position position="46"/>
    </location>
</feature>
<accession>A0A7R9HKL0</accession>
<evidence type="ECO:0000256" key="1">
    <source>
        <dbReference type="ARBA" id="ARBA00005988"/>
    </source>
</evidence>
<dbReference type="SUPFAM" id="SSF53187">
    <property type="entry name" value="Zn-dependent exopeptidases"/>
    <property type="match status" value="1"/>
</dbReference>
<evidence type="ECO:0000313" key="4">
    <source>
        <dbReference type="EMBL" id="CAD7425780.1"/>
    </source>
</evidence>